<evidence type="ECO:0000256" key="3">
    <source>
        <dbReference type="ARBA" id="ARBA00022475"/>
    </source>
</evidence>
<name>G4RAC0_PELHB</name>
<feature type="transmembrane region" description="Helical" evidence="7">
    <location>
        <begin position="194"/>
        <end position="214"/>
    </location>
</feature>
<gene>
    <name evidence="9" type="ordered locus">KKY_437</name>
</gene>
<dbReference type="AlphaFoldDB" id="G4RAC0"/>
<keyword evidence="5 7" id="KW-1133">Transmembrane helix</keyword>
<keyword evidence="2 7" id="KW-0813">Transport</keyword>
<dbReference type="Gene3D" id="1.10.3720.10">
    <property type="entry name" value="MetI-like"/>
    <property type="match status" value="1"/>
</dbReference>
<dbReference type="SUPFAM" id="SSF161098">
    <property type="entry name" value="MetI-like"/>
    <property type="match status" value="1"/>
</dbReference>
<dbReference type="PANTHER" id="PTHR43744">
    <property type="entry name" value="ABC TRANSPORTER PERMEASE PROTEIN MG189-RELATED-RELATED"/>
    <property type="match status" value="1"/>
</dbReference>
<dbReference type="eggNOG" id="COG0395">
    <property type="taxonomic scope" value="Bacteria"/>
</dbReference>
<evidence type="ECO:0000256" key="4">
    <source>
        <dbReference type="ARBA" id="ARBA00022692"/>
    </source>
</evidence>
<dbReference type="InterPro" id="IPR000515">
    <property type="entry name" value="MetI-like"/>
</dbReference>
<feature type="transmembrane region" description="Helical" evidence="7">
    <location>
        <begin position="303"/>
        <end position="328"/>
    </location>
</feature>
<evidence type="ECO:0000256" key="2">
    <source>
        <dbReference type="ARBA" id="ARBA00022448"/>
    </source>
</evidence>
<evidence type="ECO:0000256" key="5">
    <source>
        <dbReference type="ARBA" id="ARBA00022989"/>
    </source>
</evidence>
<dbReference type="KEGG" id="phl:KKY_437"/>
<protein>
    <submittedName>
        <fullName evidence="9">Alpha-glucoside transport system permease protein AglG</fullName>
    </submittedName>
</protein>
<reference evidence="9 10" key="1">
    <citation type="journal article" date="2012" name="J. Bacteriol.">
        <title>Complete genome sequence of Pelagibacterium halotolerans B2T.</title>
        <authorList>
            <person name="Huo Y.Y."/>
            <person name="Cheng H."/>
            <person name="Han X.F."/>
            <person name="Jiang X.W."/>
            <person name="Sun C."/>
            <person name="Zhang X.Q."/>
            <person name="Zhu X.F."/>
            <person name="Liu Y.F."/>
            <person name="Li P.F."/>
            <person name="Ni P.X."/>
            <person name="Wu M."/>
        </authorList>
    </citation>
    <scope>NUCLEOTIDE SEQUENCE [LARGE SCALE GENOMIC DNA]</scope>
    <source>
        <strain evidence="10">DSM 22347 / JCM 15775 / CGMCC 1.7692 / B2</strain>
    </source>
</reference>
<feature type="transmembrane region" description="Helical" evidence="7">
    <location>
        <begin position="262"/>
        <end position="282"/>
    </location>
</feature>
<organism evidence="9 10">
    <name type="scientific">Pelagibacterium halotolerans (strain DSM 22347 / JCM 15775 / CGMCC 1.7692 / B2)</name>
    <dbReference type="NCBI Taxonomy" id="1082931"/>
    <lineage>
        <taxon>Bacteria</taxon>
        <taxon>Pseudomonadati</taxon>
        <taxon>Pseudomonadota</taxon>
        <taxon>Alphaproteobacteria</taxon>
        <taxon>Hyphomicrobiales</taxon>
        <taxon>Devosiaceae</taxon>
        <taxon>Pelagibacterium</taxon>
    </lineage>
</organism>
<dbReference type="Pfam" id="PF00528">
    <property type="entry name" value="BPD_transp_1"/>
    <property type="match status" value="1"/>
</dbReference>
<comment type="subcellular location">
    <subcellularLocation>
        <location evidence="1 7">Cell membrane</location>
        <topology evidence="1 7">Multi-pass membrane protein</topology>
    </subcellularLocation>
</comment>
<dbReference type="CDD" id="cd06261">
    <property type="entry name" value="TM_PBP2"/>
    <property type="match status" value="1"/>
</dbReference>
<dbReference type="Proteomes" id="UP000008850">
    <property type="component" value="Chromosome"/>
</dbReference>
<proteinExistence type="inferred from homology"/>
<dbReference type="PATRIC" id="fig|1082931.4.peg.434"/>
<dbReference type="PANTHER" id="PTHR43744:SF4">
    <property type="entry name" value="OSMOPROTECTIVE COMPOUNDS UPTAKE PERMEASE PROTEIN GGTD"/>
    <property type="match status" value="1"/>
</dbReference>
<keyword evidence="10" id="KW-1185">Reference proteome</keyword>
<dbReference type="PROSITE" id="PS50928">
    <property type="entry name" value="ABC_TM1"/>
    <property type="match status" value="1"/>
</dbReference>
<evidence type="ECO:0000256" key="6">
    <source>
        <dbReference type="ARBA" id="ARBA00023136"/>
    </source>
</evidence>
<evidence type="ECO:0000313" key="10">
    <source>
        <dbReference type="Proteomes" id="UP000008850"/>
    </source>
</evidence>
<sequence length="399" mass="43062">MATIAQVQTTEVAARSGWLSKVRVTPGRAAAHLALLLLVVIWTVPTFGLLISSVRDKDQLAVSGWWTSLTTVERSSVGVLGTAADQVEEGGQYVIRGNVLPEGSNETVVSFGTSINNPTEFAAGSPAEMRIGGEIIVSEDGSYVWTSPTAFEHDRVRLFYTSAGSPRFTLENYTEVLTAAGIGRAFVNSFTVTVPATIIPILIAAFAAYALAWMRFPGRTLLVALMVGLLVVPLQMSLIPLLRMYNGIAATFGGNSKSYLGIWLAHTAFGLPLAIYLLRNYMAGLPREIMESARMDGASHFQIFATMVLPLSFPALASFAIFQFLWVWNDLLVAIVFLGQSSDELVLTGQLRALLGSRGDNWEILTAGAFISIVVPLIVFFSLQRYFVRGLLAGSVKGG</sequence>
<feature type="transmembrane region" description="Helical" evidence="7">
    <location>
        <begin position="29"/>
        <end position="51"/>
    </location>
</feature>
<dbReference type="GO" id="GO:0055085">
    <property type="term" value="P:transmembrane transport"/>
    <property type="evidence" value="ECO:0007669"/>
    <property type="project" value="InterPro"/>
</dbReference>
<feature type="transmembrane region" description="Helical" evidence="7">
    <location>
        <begin position="364"/>
        <end position="383"/>
    </location>
</feature>
<feature type="transmembrane region" description="Helical" evidence="7">
    <location>
        <begin position="221"/>
        <end position="242"/>
    </location>
</feature>
<keyword evidence="4 7" id="KW-0812">Transmembrane</keyword>
<keyword evidence="3" id="KW-1003">Cell membrane</keyword>
<evidence type="ECO:0000259" key="8">
    <source>
        <dbReference type="PROSITE" id="PS50928"/>
    </source>
</evidence>
<dbReference type="STRING" id="1082931.KKY_437"/>
<keyword evidence="6 7" id="KW-0472">Membrane</keyword>
<dbReference type="InterPro" id="IPR035906">
    <property type="entry name" value="MetI-like_sf"/>
</dbReference>
<evidence type="ECO:0000313" key="9">
    <source>
        <dbReference type="EMBL" id="AEQ50479.1"/>
    </source>
</evidence>
<dbReference type="EMBL" id="CP003075">
    <property type="protein sequence ID" value="AEQ50479.1"/>
    <property type="molecule type" value="Genomic_DNA"/>
</dbReference>
<dbReference type="HOGENOM" id="CLU_016047_1_2_5"/>
<evidence type="ECO:0000256" key="1">
    <source>
        <dbReference type="ARBA" id="ARBA00004651"/>
    </source>
</evidence>
<accession>G4RAC0</accession>
<comment type="similarity">
    <text evidence="7">Belongs to the binding-protein-dependent transport system permease family.</text>
</comment>
<feature type="domain" description="ABC transmembrane type-1" evidence="8">
    <location>
        <begin position="186"/>
        <end position="383"/>
    </location>
</feature>
<dbReference type="GO" id="GO:0005886">
    <property type="term" value="C:plasma membrane"/>
    <property type="evidence" value="ECO:0007669"/>
    <property type="project" value="UniProtKB-SubCell"/>
</dbReference>
<evidence type="ECO:0000256" key="7">
    <source>
        <dbReference type="RuleBase" id="RU363032"/>
    </source>
</evidence>